<dbReference type="InterPro" id="IPR010255">
    <property type="entry name" value="Haem_peroxidase_sf"/>
</dbReference>
<keyword evidence="2" id="KW-0964">Secreted</keyword>
<evidence type="ECO:0000256" key="4">
    <source>
        <dbReference type="SAM" id="MobiDB-lite"/>
    </source>
</evidence>
<sequence length="603" mass="65967">MNQSVHGGVGTREQQFTHLLPLRKKTYDIGLLCDIAEKMKSSVDGVHDGPDPEENIWMPAGYTYFGQFIDHDLTFDNTSSLNPTDSTDQSRQPTNLRTPRFDLDSVHGDGPDAQPFMYDSDGASLLFKDGTKNVVPFSNPVSDQADQDLLRSPNGRAIIGDKRNDENVIVGQLQLLFIRYHNAVVQKLKAADPALSGTALFEKARNEVRWTYQKLVVEDFLPRIARAEVFADLAGAASSDERKGRYALYTVEDHDNKRKNLPREFVVAAYRFGHSAVRQGYRLNDTTSKDIFPGSNAPADEATLLGFKPLPQAFAIDINQDFERFFPSTDPITTFENEAAKKRAAGGDEPDPTVRLQFAYKIDTNIVDPLGVLPLNVLPTSSAKGGAMEELGETIAPRKLPEPPSPPRPSLALLNLLRGNVYHVQSGQAIAAALRAHGFDKALALTEDQLVVRTETDDHGSDAKIYRFEHIDSAFASDTPLWFYILAESQAPIADHFGVDNEFSEDELLNGVGASTQLGWVGGRIIAEVFYGLLDSDEESFINAAPTGWKPILGGTGEPIFLNLVKFVVDNPVPDPVPPAGADKTDTVVAAAEGEATPDPMTS</sequence>
<dbReference type="EMBL" id="AP025739">
    <property type="protein sequence ID" value="BDI28932.1"/>
    <property type="molecule type" value="Genomic_DNA"/>
</dbReference>
<dbReference type="Gene3D" id="1.10.640.10">
    <property type="entry name" value="Haem peroxidase domain superfamily, animal type"/>
    <property type="match status" value="1"/>
</dbReference>
<dbReference type="InterPro" id="IPR019791">
    <property type="entry name" value="Haem_peroxidase_animal"/>
</dbReference>
<dbReference type="PRINTS" id="PR00457">
    <property type="entry name" value="ANPEROXIDASE"/>
</dbReference>
<keyword evidence="5" id="KW-0575">Peroxidase</keyword>
<dbReference type="SUPFAM" id="SSF48113">
    <property type="entry name" value="Heme-dependent peroxidases"/>
    <property type="match status" value="1"/>
</dbReference>
<name>A0A402CUD2_9BACT</name>
<dbReference type="GO" id="GO:0020037">
    <property type="term" value="F:heme binding"/>
    <property type="evidence" value="ECO:0007669"/>
    <property type="project" value="InterPro"/>
</dbReference>
<dbReference type="PANTHER" id="PTHR11475:SF4">
    <property type="entry name" value="CHORION PEROXIDASE"/>
    <property type="match status" value="1"/>
</dbReference>
<evidence type="ECO:0000256" key="1">
    <source>
        <dbReference type="ARBA" id="ARBA00004613"/>
    </source>
</evidence>
<dbReference type="GO" id="GO:0004601">
    <property type="term" value="F:peroxidase activity"/>
    <property type="evidence" value="ECO:0007669"/>
    <property type="project" value="UniProtKB-KW"/>
</dbReference>
<dbReference type="Pfam" id="PF03098">
    <property type="entry name" value="An_peroxidase"/>
    <property type="match status" value="1"/>
</dbReference>
<keyword evidence="5" id="KW-0560">Oxidoreductase</keyword>
<evidence type="ECO:0000256" key="2">
    <source>
        <dbReference type="ARBA" id="ARBA00022525"/>
    </source>
</evidence>
<feature type="compositionally biased region" description="Basic and acidic residues" evidence="4">
    <location>
        <begin position="99"/>
        <end position="109"/>
    </location>
</feature>
<keyword evidence="3" id="KW-0325">Glycoprotein</keyword>
<dbReference type="GO" id="GO:0006979">
    <property type="term" value="P:response to oxidative stress"/>
    <property type="evidence" value="ECO:0007669"/>
    <property type="project" value="InterPro"/>
</dbReference>
<dbReference type="InterPro" id="IPR037120">
    <property type="entry name" value="Haem_peroxidase_sf_animal"/>
</dbReference>
<evidence type="ECO:0000313" key="6">
    <source>
        <dbReference type="Proteomes" id="UP000287394"/>
    </source>
</evidence>
<gene>
    <name evidence="5" type="ORF">CCAX7_009830</name>
</gene>
<feature type="region of interest" description="Disordered" evidence="4">
    <location>
        <begin position="76"/>
        <end position="109"/>
    </location>
</feature>
<protein>
    <submittedName>
        <fullName evidence="5">Heme peroxidase</fullName>
    </submittedName>
</protein>
<dbReference type="GO" id="GO:0005576">
    <property type="term" value="C:extracellular region"/>
    <property type="evidence" value="ECO:0007669"/>
    <property type="project" value="UniProtKB-SubCell"/>
</dbReference>
<dbReference type="RefSeq" id="WP_119320987.1">
    <property type="nucleotide sequence ID" value="NZ_AP025739.1"/>
</dbReference>
<reference evidence="5 6" key="1">
    <citation type="journal article" date="2019" name="Int. J. Syst. Evol. Microbiol.">
        <title>Capsulimonas corticalis gen. nov., sp. nov., an aerobic capsulated bacterium, of a novel bacterial order, Capsulimonadales ord. nov., of the class Armatimonadia of the phylum Armatimonadetes.</title>
        <authorList>
            <person name="Li J."/>
            <person name="Kudo C."/>
            <person name="Tonouchi A."/>
        </authorList>
    </citation>
    <scope>NUCLEOTIDE SEQUENCE [LARGE SCALE GENOMIC DNA]</scope>
    <source>
        <strain evidence="5 6">AX-7</strain>
    </source>
</reference>
<dbReference type="OrthoDB" id="9810670at2"/>
<accession>A0A402CUD2</accession>
<feature type="compositionally biased region" description="Polar residues" evidence="4">
    <location>
        <begin position="76"/>
        <end position="97"/>
    </location>
</feature>
<dbReference type="KEGG" id="ccot:CCAX7_009830"/>
<dbReference type="Proteomes" id="UP000287394">
    <property type="component" value="Chromosome"/>
</dbReference>
<comment type="subcellular location">
    <subcellularLocation>
        <location evidence="1">Secreted</location>
    </subcellularLocation>
</comment>
<dbReference type="PROSITE" id="PS50292">
    <property type="entry name" value="PEROXIDASE_3"/>
    <property type="match status" value="1"/>
</dbReference>
<dbReference type="AlphaFoldDB" id="A0A402CUD2"/>
<evidence type="ECO:0000256" key="3">
    <source>
        <dbReference type="ARBA" id="ARBA00023180"/>
    </source>
</evidence>
<proteinExistence type="predicted"/>
<dbReference type="PANTHER" id="PTHR11475">
    <property type="entry name" value="OXIDASE/PEROXIDASE"/>
    <property type="match status" value="1"/>
</dbReference>
<evidence type="ECO:0000313" key="5">
    <source>
        <dbReference type="EMBL" id="BDI28932.1"/>
    </source>
</evidence>
<organism evidence="5 6">
    <name type="scientific">Capsulimonas corticalis</name>
    <dbReference type="NCBI Taxonomy" id="2219043"/>
    <lineage>
        <taxon>Bacteria</taxon>
        <taxon>Bacillati</taxon>
        <taxon>Armatimonadota</taxon>
        <taxon>Armatimonadia</taxon>
        <taxon>Capsulimonadales</taxon>
        <taxon>Capsulimonadaceae</taxon>
        <taxon>Capsulimonas</taxon>
    </lineage>
</organism>
<keyword evidence="6" id="KW-1185">Reference proteome</keyword>